<evidence type="ECO:0000313" key="6">
    <source>
        <dbReference type="Proteomes" id="UP000051291"/>
    </source>
</evidence>
<evidence type="ECO:0000256" key="2">
    <source>
        <dbReference type="ARBA" id="ARBA00022729"/>
    </source>
</evidence>
<dbReference type="PANTHER" id="PTHR34216:SF3">
    <property type="entry name" value="POLY-BETA-1,6-N-ACETYL-D-GLUCOSAMINE N-DEACETYLASE"/>
    <property type="match status" value="1"/>
</dbReference>
<keyword evidence="2" id="KW-0732">Signal</keyword>
<name>A0A0R1ZN65_9LACO</name>
<dbReference type="Pfam" id="PF01522">
    <property type="entry name" value="Polysacc_deac_1"/>
    <property type="match status" value="1"/>
</dbReference>
<dbReference type="GO" id="GO:0016810">
    <property type="term" value="F:hydrolase activity, acting on carbon-nitrogen (but not peptide) bonds"/>
    <property type="evidence" value="ECO:0007669"/>
    <property type="project" value="InterPro"/>
</dbReference>
<dbReference type="SUPFAM" id="SSF88713">
    <property type="entry name" value="Glycoside hydrolase/deacetylase"/>
    <property type="match status" value="1"/>
</dbReference>
<reference evidence="5 6" key="1">
    <citation type="journal article" date="2015" name="Genome Announc.">
        <title>Expanding the biotechnology potential of lactobacilli through comparative genomics of 213 strains and associated genera.</title>
        <authorList>
            <person name="Sun Z."/>
            <person name="Harris H.M."/>
            <person name="McCann A."/>
            <person name="Guo C."/>
            <person name="Argimon S."/>
            <person name="Zhang W."/>
            <person name="Yang X."/>
            <person name="Jeffery I.B."/>
            <person name="Cooney J.C."/>
            <person name="Kagawa T.F."/>
            <person name="Liu W."/>
            <person name="Song Y."/>
            <person name="Salvetti E."/>
            <person name="Wrobel A."/>
            <person name="Rasinkangas P."/>
            <person name="Parkhill J."/>
            <person name="Rea M.C."/>
            <person name="O'Sullivan O."/>
            <person name="Ritari J."/>
            <person name="Douillard F.P."/>
            <person name="Paul Ross R."/>
            <person name="Yang R."/>
            <person name="Briner A.E."/>
            <person name="Felis G.E."/>
            <person name="de Vos W.M."/>
            <person name="Barrangou R."/>
            <person name="Klaenhammer T.R."/>
            <person name="Caufield P.W."/>
            <person name="Cui Y."/>
            <person name="Zhang H."/>
            <person name="O'Toole P.W."/>
        </authorList>
    </citation>
    <scope>NUCLEOTIDE SEQUENCE [LARGE SCALE GENOMIC DNA]</scope>
    <source>
        <strain evidence="5 6">DSM 20653</strain>
    </source>
</reference>
<dbReference type="EMBL" id="AYYZ01000012">
    <property type="protein sequence ID" value="KRM52921.1"/>
    <property type="molecule type" value="Genomic_DNA"/>
</dbReference>
<dbReference type="PATRIC" id="fig|1423820.4.peg.201"/>
<dbReference type="STRING" id="1423820.FC64_GL000198"/>
<dbReference type="PROSITE" id="PS51677">
    <property type="entry name" value="NODB"/>
    <property type="match status" value="1"/>
</dbReference>
<keyword evidence="3" id="KW-0812">Transmembrane</keyword>
<proteinExistence type="predicted"/>
<dbReference type="InterPro" id="IPR002509">
    <property type="entry name" value="NODB_dom"/>
</dbReference>
<keyword evidence="6" id="KW-1185">Reference proteome</keyword>
<feature type="transmembrane region" description="Helical" evidence="3">
    <location>
        <begin position="12"/>
        <end position="29"/>
    </location>
</feature>
<dbReference type="Gene3D" id="3.20.20.370">
    <property type="entry name" value="Glycoside hydrolase/deacetylase"/>
    <property type="match status" value="1"/>
</dbReference>
<comment type="subcellular location">
    <subcellularLocation>
        <location evidence="1">Secreted</location>
    </subcellularLocation>
</comment>
<comment type="caution">
    <text evidence="5">The sequence shown here is derived from an EMBL/GenBank/DDBJ whole genome shotgun (WGS) entry which is preliminary data.</text>
</comment>
<dbReference type="InterPro" id="IPR051398">
    <property type="entry name" value="Polysacch_Deacetylase"/>
</dbReference>
<accession>A0A0R1ZN65</accession>
<evidence type="ECO:0000259" key="4">
    <source>
        <dbReference type="PROSITE" id="PS51677"/>
    </source>
</evidence>
<keyword evidence="3" id="KW-0472">Membrane</keyword>
<organism evidence="5 6">
    <name type="scientific">Ligilactobacillus araffinosus DSM 20653</name>
    <dbReference type="NCBI Taxonomy" id="1423820"/>
    <lineage>
        <taxon>Bacteria</taxon>
        <taxon>Bacillati</taxon>
        <taxon>Bacillota</taxon>
        <taxon>Bacilli</taxon>
        <taxon>Lactobacillales</taxon>
        <taxon>Lactobacillaceae</taxon>
        <taxon>Ligilactobacillus</taxon>
    </lineage>
</organism>
<evidence type="ECO:0000256" key="1">
    <source>
        <dbReference type="ARBA" id="ARBA00004613"/>
    </source>
</evidence>
<dbReference type="RefSeq" id="WP_057906357.1">
    <property type="nucleotide sequence ID" value="NZ_AYYZ01000012.1"/>
</dbReference>
<evidence type="ECO:0000256" key="3">
    <source>
        <dbReference type="SAM" id="Phobius"/>
    </source>
</evidence>
<dbReference type="Proteomes" id="UP000051291">
    <property type="component" value="Unassembled WGS sequence"/>
</dbReference>
<sequence length="307" mass="35786">MKKIGQFIQHFWHWIFIILCLIIIGGSFYSEHLDQVKQQHEAREVSSGQISNQQLHENGILILCYHRVVNNHTFSSRFALTLSNNDQLHEYSMPVDKLAYQIHYLKDHGVRIIPISTAVKLIKENKPLKHKYVVLTFDDVDSTLTSNVYPLFKKLGNIPYTAFIVTSNTGRYDNGTRLATWKQLHKVLKSPNVTIGVHTNNMHYLIDNKPALKYARNYPRFKKDYQKSEKIIKKKIGHRTPYFAYPYGEGTKREQKYLADHDMVTFSLDNGIVTPGYDLRQPLPRTMVDEHSWNNVIKKWVNASVEN</sequence>
<dbReference type="AlphaFoldDB" id="A0A0R1ZN65"/>
<keyword evidence="3" id="KW-1133">Transmembrane helix</keyword>
<feature type="domain" description="NodB homology" evidence="4">
    <location>
        <begin position="131"/>
        <end position="307"/>
    </location>
</feature>
<dbReference type="GO" id="GO:0005975">
    <property type="term" value="P:carbohydrate metabolic process"/>
    <property type="evidence" value="ECO:0007669"/>
    <property type="project" value="InterPro"/>
</dbReference>
<protein>
    <submittedName>
        <fullName evidence="5">Polysaccharide deacetylase</fullName>
    </submittedName>
</protein>
<gene>
    <name evidence="5" type="ORF">FC64_GL000198</name>
</gene>
<evidence type="ECO:0000313" key="5">
    <source>
        <dbReference type="EMBL" id="KRM52921.1"/>
    </source>
</evidence>
<dbReference type="GO" id="GO:0005576">
    <property type="term" value="C:extracellular region"/>
    <property type="evidence" value="ECO:0007669"/>
    <property type="project" value="UniProtKB-SubCell"/>
</dbReference>
<dbReference type="PANTHER" id="PTHR34216">
    <property type="match status" value="1"/>
</dbReference>
<dbReference type="InterPro" id="IPR011330">
    <property type="entry name" value="Glyco_hydro/deAcase_b/a-brl"/>
</dbReference>